<accession>X1KQR1</accession>
<dbReference type="AlphaFoldDB" id="X1KQR1"/>
<comment type="caution">
    <text evidence="1">The sequence shown here is derived from an EMBL/GenBank/DDBJ whole genome shotgun (WGS) entry which is preliminary data.</text>
</comment>
<feature type="non-terminal residue" evidence="1">
    <location>
        <position position="1"/>
    </location>
</feature>
<proteinExistence type="predicted"/>
<name>X1KQR1_9ZZZZ</name>
<protein>
    <submittedName>
        <fullName evidence="1">Uncharacterized protein</fullName>
    </submittedName>
</protein>
<gene>
    <name evidence="1" type="ORF">S03H2_57840</name>
</gene>
<organism evidence="1">
    <name type="scientific">marine sediment metagenome</name>
    <dbReference type="NCBI Taxonomy" id="412755"/>
    <lineage>
        <taxon>unclassified sequences</taxon>
        <taxon>metagenomes</taxon>
        <taxon>ecological metagenomes</taxon>
    </lineage>
</organism>
<sequence>VVTTNNIYNNVIEYYEFQSGTSFFNHLEPLYHFKCSEDVERLVDPLIIDEFKKEISEALERLVEFTPSYEVVIGNQSPKREMVTNIQFEYGDQNTKLTASVIGQTWIEIDLNSISKNKK</sequence>
<dbReference type="EMBL" id="BARU01037089">
    <property type="protein sequence ID" value="GAH84368.1"/>
    <property type="molecule type" value="Genomic_DNA"/>
</dbReference>
<evidence type="ECO:0000313" key="1">
    <source>
        <dbReference type="EMBL" id="GAH84368.1"/>
    </source>
</evidence>
<reference evidence="1" key="1">
    <citation type="journal article" date="2014" name="Front. Microbiol.">
        <title>High frequency of phylogenetically diverse reductive dehalogenase-homologous genes in deep subseafloor sedimentary metagenomes.</title>
        <authorList>
            <person name="Kawai M."/>
            <person name="Futagami T."/>
            <person name="Toyoda A."/>
            <person name="Takaki Y."/>
            <person name="Nishi S."/>
            <person name="Hori S."/>
            <person name="Arai W."/>
            <person name="Tsubouchi T."/>
            <person name="Morono Y."/>
            <person name="Uchiyama I."/>
            <person name="Ito T."/>
            <person name="Fujiyama A."/>
            <person name="Inagaki F."/>
            <person name="Takami H."/>
        </authorList>
    </citation>
    <scope>NUCLEOTIDE SEQUENCE</scope>
    <source>
        <strain evidence="1">Expedition CK06-06</strain>
    </source>
</reference>